<dbReference type="Proteomes" id="UP001515480">
    <property type="component" value="Unassembled WGS sequence"/>
</dbReference>
<sequence>MSSPCSASAPCDSSCHTAARAASRAWRVVLRVALNASGWVTPSDLIWTVSLAAIQHRHGVCGSVGEIGVHHGAFFSVLAATAVGGERLFACDVFEEGQRAGFNVDHSGRGSRSRFFGTLRLALGAGFDPERELALAPYTSLRLHDEEARQTDAWTMPRFRMLSVDGGHIEVVAFSDLRWAAGRLAPGGLVAVDDAFSPAWPGVSRALRDFFHLFDRKHERLRPLLATTKKIYLTTPSHHSKYLHAICELSHGSGHRLLQEYGGGDDLPHPKNSSVWHKVSTVPIDFIGHMLMLTEPPVNGSRLDPVLNTNARGLAKRWEREQPMVGVPKPHESYSVAVSKEMMRFLAGTVSVNAMPPGVMQKTMKVYGRCNPSRRH</sequence>
<dbReference type="EMBL" id="JBGBPQ010000007">
    <property type="protein sequence ID" value="KAL1521936.1"/>
    <property type="molecule type" value="Genomic_DNA"/>
</dbReference>
<dbReference type="AlphaFoldDB" id="A0AB34JKK9"/>
<evidence type="ECO:0008006" key="3">
    <source>
        <dbReference type="Google" id="ProtNLM"/>
    </source>
</evidence>
<protein>
    <recommendedName>
        <fullName evidence="3">Class I SAM-dependent methyltransferase</fullName>
    </recommendedName>
</protein>
<evidence type="ECO:0000313" key="2">
    <source>
        <dbReference type="Proteomes" id="UP001515480"/>
    </source>
</evidence>
<dbReference type="Pfam" id="PF13578">
    <property type="entry name" value="Methyltransf_24"/>
    <property type="match status" value="1"/>
</dbReference>
<gene>
    <name evidence="1" type="ORF">AB1Y20_021584</name>
</gene>
<comment type="caution">
    <text evidence="1">The sequence shown here is derived from an EMBL/GenBank/DDBJ whole genome shotgun (WGS) entry which is preliminary data.</text>
</comment>
<dbReference type="Gene3D" id="3.40.50.150">
    <property type="entry name" value="Vaccinia Virus protein VP39"/>
    <property type="match status" value="1"/>
</dbReference>
<keyword evidence="2" id="KW-1185">Reference proteome</keyword>
<proteinExistence type="predicted"/>
<dbReference type="SUPFAM" id="SSF53335">
    <property type="entry name" value="S-adenosyl-L-methionine-dependent methyltransferases"/>
    <property type="match status" value="1"/>
</dbReference>
<name>A0AB34JKK9_PRYPA</name>
<organism evidence="1 2">
    <name type="scientific">Prymnesium parvum</name>
    <name type="common">Toxic golden alga</name>
    <dbReference type="NCBI Taxonomy" id="97485"/>
    <lineage>
        <taxon>Eukaryota</taxon>
        <taxon>Haptista</taxon>
        <taxon>Haptophyta</taxon>
        <taxon>Prymnesiophyceae</taxon>
        <taxon>Prymnesiales</taxon>
        <taxon>Prymnesiaceae</taxon>
        <taxon>Prymnesium</taxon>
    </lineage>
</organism>
<evidence type="ECO:0000313" key="1">
    <source>
        <dbReference type="EMBL" id="KAL1521936.1"/>
    </source>
</evidence>
<accession>A0AB34JKK9</accession>
<reference evidence="1 2" key="1">
    <citation type="journal article" date="2024" name="Science">
        <title>Giant polyketide synthase enzymes in the biosynthesis of giant marine polyether toxins.</title>
        <authorList>
            <person name="Fallon T.R."/>
            <person name="Shende V.V."/>
            <person name="Wierzbicki I.H."/>
            <person name="Pendleton A.L."/>
            <person name="Watervoot N.F."/>
            <person name="Auber R.P."/>
            <person name="Gonzalez D.J."/>
            <person name="Wisecaver J.H."/>
            <person name="Moore B.S."/>
        </authorList>
    </citation>
    <scope>NUCLEOTIDE SEQUENCE [LARGE SCALE GENOMIC DNA]</scope>
    <source>
        <strain evidence="1 2">12B1</strain>
    </source>
</reference>
<dbReference type="InterPro" id="IPR029063">
    <property type="entry name" value="SAM-dependent_MTases_sf"/>
</dbReference>